<comment type="caution">
    <text evidence="16">The sequence shown here is derived from an EMBL/GenBank/DDBJ whole genome shotgun (WGS) entry which is preliminary data.</text>
</comment>
<comment type="similarity">
    <text evidence="3">In the C-terminal section; belongs to the complex I 49 kDa subunit family.</text>
</comment>
<reference evidence="16 17" key="1">
    <citation type="submission" date="2022-01" db="EMBL/GenBank/DDBJ databases">
        <title>Whole genome-based taxonomy of the Shewanellaceae.</title>
        <authorList>
            <person name="Martin-Rodriguez A.J."/>
        </authorList>
    </citation>
    <scope>NUCLEOTIDE SEQUENCE [LARGE SCALE GENOMIC DNA]</scope>
    <source>
        <strain evidence="16 17">DSM 17177</strain>
    </source>
</reference>
<evidence type="ECO:0000256" key="5">
    <source>
        <dbReference type="ARBA" id="ARBA00022475"/>
    </source>
</evidence>
<keyword evidence="17" id="KW-1185">Reference proteome</keyword>
<evidence type="ECO:0000256" key="6">
    <source>
        <dbReference type="ARBA" id="ARBA00022719"/>
    </source>
</evidence>
<dbReference type="NCBIfam" id="TIGR01962">
    <property type="entry name" value="NuoD"/>
    <property type="match status" value="1"/>
</dbReference>
<dbReference type="Proteomes" id="UP001203423">
    <property type="component" value="Unassembled WGS sequence"/>
</dbReference>
<evidence type="ECO:0000256" key="7">
    <source>
        <dbReference type="ARBA" id="ARBA00023027"/>
    </source>
</evidence>
<name>A0ABT0L8S3_9GAMM</name>
<dbReference type="InterPro" id="IPR010218">
    <property type="entry name" value="NADH_DH_suC"/>
</dbReference>
<gene>
    <name evidence="13 16" type="primary">nuoD</name>
    <name evidence="12" type="synonym">nuoC</name>
    <name evidence="16" type="ORF">L2764_06280</name>
</gene>
<comment type="subunit">
    <text evidence="12">NDH-1 is composed of 14 different subunits. Subunits NuoB, C, D, E, F, and G constitute the peripheral sector of the complex.</text>
</comment>
<keyword evidence="10" id="KW-0511">Multifunctional enzyme</keyword>
<evidence type="ECO:0000256" key="4">
    <source>
        <dbReference type="ARBA" id="ARBA00022448"/>
    </source>
</evidence>
<organism evidence="16 17">
    <name type="scientific">Shewanella surugensis</name>
    <dbReference type="NCBI Taxonomy" id="212020"/>
    <lineage>
        <taxon>Bacteria</taxon>
        <taxon>Pseudomonadati</taxon>
        <taxon>Pseudomonadota</taxon>
        <taxon>Gammaproteobacteria</taxon>
        <taxon>Alteromonadales</taxon>
        <taxon>Shewanellaceae</taxon>
        <taxon>Shewanella</taxon>
    </lineage>
</organism>
<evidence type="ECO:0000259" key="14">
    <source>
        <dbReference type="Pfam" id="PF00329"/>
    </source>
</evidence>
<keyword evidence="4 12" id="KW-0813">Transport</keyword>
<dbReference type="InterPro" id="IPR037232">
    <property type="entry name" value="NADH_quin_OxRdtase_su_C/D-like"/>
</dbReference>
<evidence type="ECO:0000313" key="17">
    <source>
        <dbReference type="Proteomes" id="UP001203423"/>
    </source>
</evidence>
<evidence type="ECO:0000313" key="16">
    <source>
        <dbReference type="EMBL" id="MCL1124094.1"/>
    </source>
</evidence>
<keyword evidence="8 12" id="KW-0830">Ubiquinone</keyword>
<comment type="similarity">
    <text evidence="12">Belongs to the complex I 30 kDa subunit family.</text>
</comment>
<evidence type="ECO:0000256" key="8">
    <source>
        <dbReference type="ARBA" id="ARBA00023075"/>
    </source>
</evidence>
<dbReference type="Pfam" id="PF00346">
    <property type="entry name" value="Complex1_49kDa"/>
    <property type="match status" value="1"/>
</dbReference>
<dbReference type="HAMAP" id="MF_01357">
    <property type="entry name" value="NDH1_NuoC"/>
    <property type="match status" value="1"/>
</dbReference>
<dbReference type="SUPFAM" id="SSF143243">
    <property type="entry name" value="Nqo5-like"/>
    <property type="match status" value="1"/>
</dbReference>
<accession>A0ABT0L8S3</accession>
<dbReference type="Pfam" id="PF00329">
    <property type="entry name" value="Complex1_30kDa"/>
    <property type="match status" value="1"/>
</dbReference>
<keyword evidence="9 12" id="KW-0472">Membrane</keyword>
<comment type="similarity">
    <text evidence="13">Belongs to the complex I 49 kDa subunit family.</text>
</comment>
<evidence type="ECO:0000256" key="3">
    <source>
        <dbReference type="ARBA" id="ARBA00010019"/>
    </source>
</evidence>
<feature type="domain" description="NADH:ubiquinone oxidoreductase 30kDa subunit" evidence="14">
    <location>
        <begin position="37"/>
        <end position="156"/>
    </location>
</feature>
<dbReference type="NCBIfam" id="TIGR01961">
    <property type="entry name" value="NuoC_fam"/>
    <property type="match status" value="1"/>
</dbReference>
<dbReference type="HAMAP" id="MF_01358">
    <property type="entry name" value="NDH1_NuoD"/>
    <property type="match status" value="1"/>
</dbReference>
<evidence type="ECO:0000256" key="11">
    <source>
        <dbReference type="ARBA" id="ARBA00047712"/>
    </source>
</evidence>
<feature type="domain" description="NADH-quinone oxidoreductase subunit D" evidence="15">
    <location>
        <begin position="306"/>
        <end position="580"/>
    </location>
</feature>
<dbReference type="PANTHER" id="PTHR11993:SF45">
    <property type="entry name" value="NADH-QUINONE OXIDOREDUCTASE SUBUNIT C_D"/>
    <property type="match status" value="1"/>
</dbReference>
<dbReference type="Gene3D" id="3.30.460.80">
    <property type="entry name" value="NADH:ubiquinone oxidoreductase, 30kDa subunit"/>
    <property type="match status" value="1"/>
</dbReference>
<comment type="subcellular location">
    <subcellularLocation>
        <location evidence="2">Cell inner membrane</location>
        <topology evidence="2">Peripheral membrane protein</topology>
    </subcellularLocation>
    <subcellularLocation>
        <location evidence="12">Cell membrane</location>
        <topology evidence="12">Peripheral membrane protein</topology>
        <orientation evidence="12">Cytoplasmic side</orientation>
    </subcellularLocation>
</comment>
<keyword evidence="12" id="KW-1278">Translocase</keyword>
<keyword evidence="6 12" id="KW-0874">Quinone</keyword>
<dbReference type="EMBL" id="JAKIKS010000017">
    <property type="protein sequence ID" value="MCL1124094.1"/>
    <property type="molecule type" value="Genomic_DNA"/>
</dbReference>
<comment type="function">
    <text evidence="1 12">NDH-1 shuttles electrons from NADH, via FMN and iron-sulfur (Fe-S) centers, to quinones in the respiratory chain. The immediate electron acceptor for the enzyme in this species is believed to be ubiquinone. Couples the redox reaction to proton translocation (for every two electrons transferred, four hydrogen ions are translocated across the cytoplasmic membrane), and thus conserves the redox energy in a proton gradient.</text>
</comment>
<dbReference type="PANTHER" id="PTHR11993">
    <property type="entry name" value="NADH-UBIQUINONE OXIDOREDUCTASE 49 KDA SUBUNIT"/>
    <property type="match status" value="1"/>
</dbReference>
<dbReference type="NCBIfam" id="NF004739">
    <property type="entry name" value="PRK06075.1"/>
    <property type="match status" value="1"/>
</dbReference>
<dbReference type="InterPro" id="IPR022885">
    <property type="entry name" value="NDH1_su_D/H"/>
</dbReference>
<evidence type="ECO:0000256" key="10">
    <source>
        <dbReference type="ARBA" id="ARBA00023268"/>
    </source>
</evidence>
<dbReference type="InterPro" id="IPR001268">
    <property type="entry name" value="NADH_UbQ_OxRdtase_30kDa_su"/>
</dbReference>
<keyword evidence="7 12" id="KW-0520">NAD</keyword>
<evidence type="ECO:0000256" key="12">
    <source>
        <dbReference type="HAMAP-Rule" id="MF_01357"/>
    </source>
</evidence>
<sequence length="580" mass="66568">MKTNTDKKQQHSLELSLLEDFNAELILSVSANLPSFKVAIADLIPILKYLKGQSPVKYEMLFDISAIDESERSDDGYCVFYHLISLTANRDICIRVYLKDDAQTIPSITSIWPSANWYEREIWDMFGLTFSDHPNLTRLLMPEYWQGHPLRKDYSFYATKMPPPFDLDSEDYANIMESYQIPDNRRPDEEDTMLLNIGPNHPGTHGIVRLMTKLRGETLLEITPEIGYHHRGVEKLAERHTYHNYIPYTDRVDYLGGVAGELPYLLAIEQLIGSHVPERATVIRVMLTEFFRLSSHLVWIGSFGHDLGAISPAFYCFKVREEIFDFIELVTGARMHPAFFRVGGVSQDMPDGWQVLAQKACDSMEQCLPELEKLTIKSLIFQNRTRDIGIISREQAIDWGFTGPNLRASGLAWDLRRTRPYCDYDTYDFNIPTAQHNDCFTRIDIRLQEITETLKIIRQAIARLTVMPIGPVQDMDCNDYAFPRKQNTLQDIETLIHHFIDTGRGLNMPKGETFFATETSKGMTGYHIFSEGKSSPYRLRVRTPSIPHFQSVKAVCEGEQIGNLVAYISSIDYVLSDLDR</sequence>
<evidence type="ECO:0000256" key="1">
    <source>
        <dbReference type="ARBA" id="ARBA00002378"/>
    </source>
</evidence>
<evidence type="ECO:0000256" key="2">
    <source>
        <dbReference type="ARBA" id="ARBA00004417"/>
    </source>
</evidence>
<dbReference type="InterPro" id="IPR029014">
    <property type="entry name" value="NiFe-Hase_large"/>
</dbReference>
<dbReference type="SUPFAM" id="SSF56762">
    <property type="entry name" value="HydB/Nqo4-like"/>
    <property type="match status" value="1"/>
</dbReference>
<keyword evidence="5 12" id="KW-1003">Cell membrane</keyword>
<dbReference type="RefSeq" id="WP_248939377.1">
    <property type="nucleotide sequence ID" value="NZ_JAKIKS010000017.1"/>
</dbReference>
<proteinExistence type="inferred from homology"/>
<evidence type="ECO:0000256" key="13">
    <source>
        <dbReference type="HAMAP-Rule" id="MF_01358"/>
    </source>
</evidence>
<dbReference type="Gene3D" id="1.10.645.10">
    <property type="entry name" value="Cytochrome-c3 Hydrogenase, chain B"/>
    <property type="match status" value="1"/>
</dbReference>
<comment type="catalytic activity">
    <reaction evidence="11 12">
        <text>a quinone + NADH + 5 H(+)(in) = a quinol + NAD(+) + 4 H(+)(out)</text>
        <dbReference type="Rhea" id="RHEA:57888"/>
        <dbReference type="ChEBI" id="CHEBI:15378"/>
        <dbReference type="ChEBI" id="CHEBI:24646"/>
        <dbReference type="ChEBI" id="CHEBI:57540"/>
        <dbReference type="ChEBI" id="CHEBI:57945"/>
        <dbReference type="ChEBI" id="CHEBI:132124"/>
    </reaction>
</comment>
<evidence type="ECO:0000256" key="9">
    <source>
        <dbReference type="ARBA" id="ARBA00023136"/>
    </source>
</evidence>
<dbReference type="EC" id="7.1.1.-" evidence="12"/>
<evidence type="ECO:0000259" key="15">
    <source>
        <dbReference type="Pfam" id="PF00346"/>
    </source>
</evidence>
<dbReference type="InterPro" id="IPR001135">
    <property type="entry name" value="NADH_Q_OxRdtase_suD"/>
</dbReference>
<protein>
    <recommendedName>
        <fullName evidence="12 13">Multifunctional fusion protein</fullName>
    </recommendedName>
    <domain>
        <recommendedName>
            <fullName evidence="12">NADH-quinone oxidoreductase subunit C</fullName>
            <ecNumber evidence="12">7.1.1.-</ecNumber>
        </recommendedName>
        <alternativeName>
            <fullName evidence="12">NADH dehydrogenase I subunit C</fullName>
        </alternativeName>
        <alternativeName>
            <fullName evidence="12">NDH-1 subunit C</fullName>
        </alternativeName>
    </domain>
    <domain>
        <recommendedName>
            <fullName evidence="13">NADH-quinone oxidoreductase subunit D</fullName>
        </recommendedName>
        <alternativeName>
            <fullName evidence="13">NADH dehydrogenase I subunit D</fullName>
        </alternativeName>
        <alternativeName>
            <fullName evidence="13">NDH-1 subunit D</fullName>
        </alternativeName>
    </domain>
</protein>